<evidence type="ECO:0000313" key="3">
    <source>
        <dbReference type="EMBL" id="NJP93142.1"/>
    </source>
</evidence>
<gene>
    <name evidence="3" type="ORF">HCN51_27470</name>
</gene>
<evidence type="ECO:0000256" key="1">
    <source>
        <dbReference type="SAM" id="MobiDB-lite"/>
    </source>
</evidence>
<comment type="caution">
    <text evidence="3">The sequence shown here is derived from an EMBL/GenBank/DDBJ whole genome shotgun (WGS) entry which is preliminary data.</text>
</comment>
<dbReference type="InterPro" id="IPR001279">
    <property type="entry name" value="Metallo-B-lactamas"/>
</dbReference>
<reference evidence="3 4" key="1">
    <citation type="submission" date="2020-03" db="EMBL/GenBank/DDBJ databases">
        <title>WGS of actinomycetes isolated from Thailand.</title>
        <authorList>
            <person name="Thawai C."/>
        </authorList>
    </citation>
    <scope>NUCLEOTIDE SEQUENCE [LARGE SCALE GENOMIC DNA]</scope>
    <source>
        <strain evidence="3 4">FMUSA5-5</strain>
    </source>
</reference>
<dbReference type="Pfam" id="PF00753">
    <property type="entry name" value="Lactamase_B"/>
    <property type="match status" value="1"/>
</dbReference>
<dbReference type="SMART" id="SM00849">
    <property type="entry name" value="Lactamase_B"/>
    <property type="match status" value="1"/>
</dbReference>
<sequence length="380" mass="40943">MPAADVADGTVDRPLTAGGPATGRAHSARNAETPRRPCGPDRDLERIERVKKQAIAVFAAILAGTPLTAARPATATEPALAPSKAHAEAELRVGRFASRNPGSVNTYWIQAPEGLILIDTLRTLTDARQALARIRDAGQPVVAVLLTHAHPDHVGGAGIFHRAFPQAPIYASEASARAMREDRRGLYELTRSLPGSDFPQKLTYPDKVFRAGATLTIAGMTVRTAEFPGAESDAATVYYEPRSRSLFPGDLLGNRVTPALVEGHSCGWLIQLGRLRTSYRAAEVAYPGHGAPALALDLIARQQAYIKHFRHLVKPVVRTNSPAGRRVTRTERRAVIAAMERAYPGHPRVASLPTLMEENVKAVAAEMASARPADLPRICR</sequence>
<proteinExistence type="predicted"/>
<dbReference type="PANTHER" id="PTHR42951:SF4">
    <property type="entry name" value="ACYL-COENZYME A THIOESTERASE MBLAC2"/>
    <property type="match status" value="1"/>
</dbReference>
<dbReference type="InterPro" id="IPR050855">
    <property type="entry name" value="NDM-1-like"/>
</dbReference>
<feature type="compositionally biased region" description="Basic and acidic residues" evidence="1">
    <location>
        <begin position="32"/>
        <end position="42"/>
    </location>
</feature>
<dbReference type="SUPFAM" id="SSF56281">
    <property type="entry name" value="Metallo-hydrolase/oxidoreductase"/>
    <property type="match status" value="1"/>
</dbReference>
<dbReference type="PANTHER" id="PTHR42951">
    <property type="entry name" value="METALLO-BETA-LACTAMASE DOMAIN-CONTAINING"/>
    <property type="match status" value="1"/>
</dbReference>
<organism evidence="3 4">
    <name type="scientific">Nonomuraea composti</name>
    <dbReference type="NCBI Taxonomy" id="2720023"/>
    <lineage>
        <taxon>Bacteria</taxon>
        <taxon>Bacillati</taxon>
        <taxon>Actinomycetota</taxon>
        <taxon>Actinomycetes</taxon>
        <taxon>Streptosporangiales</taxon>
        <taxon>Streptosporangiaceae</taxon>
        <taxon>Nonomuraea</taxon>
    </lineage>
</organism>
<keyword evidence="4" id="KW-1185">Reference proteome</keyword>
<dbReference type="Gene3D" id="3.60.15.10">
    <property type="entry name" value="Ribonuclease Z/Hydroxyacylglutathione hydrolase-like"/>
    <property type="match status" value="1"/>
</dbReference>
<dbReference type="EMBL" id="JAATEP010000020">
    <property type="protein sequence ID" value="NJP93142.1"/>
    <property type="molecule type" value="Genomic_DNA"/>
</dbReference>
<evidence type="ECO:0000259" key="2">
    <source>
        <dbReference type="SMART" id="SM00849"/>
    </source>
</evidence>
<protein>
    <submittedName>
        <fullName evidence="3">MBL fold metallo-hydrolase</fullName>
    </submittedName>
</protein>
<evidence type="ECO:0000313" key="4">
    <source>
        <dbReference type="Proteomes" id="UP000696294"/>
    </source>
</evidence>
<name>A0ABX1B9D0_9ACTN</name>
<feature type="region of interest" description="Disordered" evidence="1">
    <location>
        <begin position="1"/>
        <end position="42"/>
    </location>
</feature>
<feature type="domain" description="Metallo-beta-lactamase" evidence="2">
    <location>
        <begin position="103"/>
        <end position="289"/>
    </location>
</feature>
<dbReference type="Proteomes" id="UP000696294">
    <property type="component" value="Unassembled WGS sequence"/>
</dbReference>
<dbReference type="InterPro" id="IPR036866">
    <property type="entry name" value="RibonucZ/Hydroxyglut_hydro"/>
</dbReference>
<accession>A0ABX1B9D0</accession>